<keyword evidence="7 8" id="KW-0472">Membrane</keyword>
<dbReference type="RefSeq" id="WP_191156595.1">
    <property type="nucleotide sequence ID" value="NZ_JACWUN010000012.1"/>
</dbReference>
<evidence type="ECO:0000256" key="4">
    <source>
        <dbReference type="ARBA" id="ARBA00022475"/>
    </source>
</evidence>
<evidence type="ECO:0000313" key="9">
    <source>
        <dbReference type="EMBL" id="MBD1401223.1"/>
    </source>
</evidence>
<dbReference type="EMBL" id="JACWUN010000012">
    <property type="protein sequence ID" value="MBD1401223.1"/>
    <property type="molecule type" value="Genomic_DNA"/>
</dbReference>
<evidence type="ECO:0008006" key="11">
    <source>
        <dbReference type="Google" id="ProtNLM"/>
    </source>
</evidence>
<comment type="caution">
    <text evidence="9">The sequence shown here is derived from an EMBL/GenBank/DDBJ whole genome shotgun (WGS) entry which is preliminary data.</text>
</comment>
<proteinExistence type="inferred from homology"/>
<evidence type="ECO:0000256" key="1">
    <source>
        <dbReference type="ARBA" id="ARBA00004651"/>
    </source>
</evidence>
<dbReference type="PANTHER" id="PTHR34702:SF1">
    <property type="entry name" value="NA(+)_H(+) ANTIPORTER SUBUNIT F"/>
    <property type="match status" value="1"/>
</dbReference>
<comment type="similarity">
    <text evidence="2">Belongs to the CPA3 antiporters (TC 2.A.63) subunit F family.</text>
</comment>
<dbReference type="AlphaFoldDB" id="A0A8J6QYH0"/>
<accession>A0A8J6QYH0</accession>
<keyword evidence="3" id="KW-0813">Transport</keyword>
<evidence type="ECO:0000256" key="5">
    <source>
        <dbReference type="ARBA" id="ARBA00022692"/>
    </source>
</evidence>
<gene>
    <name evidence="9" type="ORF">ICT70_11105</name>
</gene>
<keyword evidence="6 8" id="KW-1133">Transmembrane helix</keyword>
<feature type="transmembrane region" description="Helical" evidence="8">
    <location>
        <begin position="6"/>
        <end position="24"/>
    </location>
</feature>
<protein>
    <recommendedName>
        <fullName evidence="11">Multiple resistance and pH regulation protein F</fullName>
    </recommendedName>
</protein>
<evidence type="ECO:0000256" key="2">
    <source>
        <dbReference type="ARBA" id="ARBA00009212"/>
    </source>
</evidence>
<dbReference type="GO" id="GO:0005886">
    <property type="term" value="C:plasma membrane"/>
    <property type="evidence" value="ECO:0007669"/>
    <property type="project" value="UniProtKB-SubCell"/>
</dbReference>
<feature type="transmembrane region" description="Helical" evidence="8">
    <location>
        <begin position="33"/>
        <end position="52"/>
    </location>
</feature>
<name>A0A8J6QYH0_9BACT</name>
<keyword evidence="10" id="KW-1185">Reference proteome</keyword>
<dbReference type="PANTHER" id="PTHR34702">
    <property type="entry name" value="NA(+)/H(+) ANTIPORTER SUBUNIT F1"/>
    <property type="match status" value="1"/>
</dbReference>
<keyword evidence="5 8" id="KW-0812">Transmembrane</keyword>
<evidence type="ECO:0000256" key="6">
    <source>
        <dbReference type="ARBA" id="ARBA00022989"/>
    </source>
</evidence>
<dbReference type="Proteomes" id="UP000632828">
    <property type="component" value="Unassembled WGS sequence"/>
</dbReference>
<comment type="subcellular location">
    <subcellularLocation>
        <location evidence="1">Cell membrane</location>
        <topology evidence="1">Multi-pass membrane protein</topology>
    </subcellularLocation>
</comment>
<sequence>MTGLYIGLALILLLTIAVGLVRVLRGPTATDRMLAAQLFGTTAVAILLLLGQAGNSTAIWDVALIFALLAAVAAVTFVRRRNIDTDSHQEGNRGHH</sequence>
<dbReference type="Pfam" id="PF04066">
    <property type="entry name" value="MrpF_PhaF"/>
    <property type="match status" value="1"/>
</dbReference>
<evidence type="ECO:0000256" key="8">
    <source>
        <dbReference type="SAM" id="Phobius"/>
    </source>
</evidence>
<evidence type="ECO:0000313" key="10">
    <source>
        <dbReference type="Proteomes" id="UP000632828"/>
    </source>
</evidence>
<evidence type="ECO:0000256" key="3">
    <source>
        <dbReference type="ARBA" id="ARBA00022448"/>
    </source>
</evidence>
<organism evidence="9 10">
    <name type="scientific">Pelovirga terrestris</name>
    <dbReference type="NCBI Taxonomy" id="2771352"/>
    <lineage>
        <taxon>Bacteria</taxon>
        <taxon>Pseudomonadati</taxon>
        <taxon>Thermodesulfobacteriota</taxon>
        <taxon>Desulfuromonadia</taxon>
        <taxon>Geobacterales</taxon>
        <taxon>Geobacteraceae</taxon>
        <taxon>Pelovirga</taxon>
    </lineage>
</organism>
<dbReference type="GO" id="GO:0015385">
    <property type="term" value="F:sodium:proton antiporter activity"/>
    <property type="evidence" value="ECO:0007669"/>
    <property type="project" value="TreeGrafter"/>
</dbReference>
<feature type="transmembrane region" description="Helical" evidence="8">
    <location>
        <begin position="58"/>
        <end position="78"/>
    </location>
</feature>
<evidence type="ECO:0000256" key="7">
    <source>
        <dbReference type="ARBA" id="ARBA00023136"/>
    </source>
</evidence>
<keyword evidence="4" id="KW-1003">Cell membrane</keyword>
<reference evidence="9" key="1">
    <citation type="submission" date="2020-09" db="EMBL/GenBank/DDBJ databases">
        <title>Pelobacter alkaliphilus sp. nov., a novel anaerobic arsenate-reducing bacterium from terrestrial mud volcano.</title>
        <authorList>
            <person name="Khomyakova M.A."/>
            <person name="Merkel A.Y."/>
            <person name="Slobodkin A.I."/>
        </authorList>
    </citation>
    <scope>NUCLEOTIDE SEQUENCE</scope>
    <source>
        <strain evidence="9">M08fum</strain>
    </source>
</reference>
<dbReference type="InterPro" id="IPR007208">
    <property type="entry name" value="MrpF/PhaF-like"/>
</dbReference>